<protein>
    <submittedName>
        <fullName evidence="2">Uncharacterized protein</fullName>
    </submittedName>
</protein>
<comment type="caution">
    <text evidence="2">The sequence shown here is derived from an EMBL/GenBank/DDBJ whole genome shotgun (WGS) entry which is preliminary data.</text>
</comment>
<keyword evidence="3" id="KW-1185">Reference proteome</keyword>
<dbReference type="EMBL" id="JANJYI010000007">
    <property type="protein sequence ID" value="KAK2642317.1"/>
    <property type="molecule type" value="Genomic_DNA"/>
</dbReference>
<dbReference type="Proteomes" id="UP001280121">
    <property type="component" value="Unassembled WGS sequence"/>
</dbReference>
<evidence type="ECO:0000313" key="3">
    <source>
        <dbReference type="Proteomes" id="UP001280121"/>
    </source>
</evidence>
<name>A0AAD9WTX9_9ROSI</name>
<dbReference type="AlphaFoldDB" id="A0AAD9WTX9"/>
<evidence type="ECO:0000313" key="2">
    <source>
        <dbReference type="EMBL" id="KAK2642317.1"/>
    </source>
</evidence>
<gene>
    <name evidence="2" type="ORF">Ddye_024080</name>
</gene>
<organism evidence="2 3">
    <name type="scientific">Dipteronia dyeriana</name>
    <dbReference type="NCBI Taxonomy" id="168575"/>
    <lineage>
        <taxon>Eukaryota</taxon>
        <taxon>Viridiplantae</taxon>
        <taxon>Streptophyta</taxon>
        <taxon>Embryophyta</taxon>
        <taxon>Tracheophyta</taxon>
        <taxon>Spermatophyta</taxon>
        <taxon>Magnoliopsida</taxon>
        <taxon>eudicotyledons</taxon>
        <taxon>Gunneridae</taxon>
        <taxon>Pentapetalae</taxon>
        <taxon>rosids</taxon>
        <taxon>malvids</taxon>
        <taxon>Sapindales</taxon>
        <taxon>Sapindaceae</taxon>
        <taxon>Hippocastanoideae</taxon>
        <taxon>Acereae</taxon>
        <taxon>Dipteronia</taxon>
    </lineage>
</organism>
<feature type="region of interest" description="Disordered" evidence="1">
    <location>
        <begin position="1"/>
        <end position="24"/>
    </location>
</feature>
<reference evidence="2" key="1">
    <citation type="journal article" date="2023" name="Plant J.">
        <title>Genome sequences and population genomics provide insights into the demographic history, inbreeding, and mutation load of two 'living fossil' tree species of Dipteronia.</title>
        <authorList>
            <person name="Feng Y."/>
            <person name="Comes H.P."/>
            <person name="Chen J."/>
            <person name="Zhu S."/>
            <person name="Lu R."/>
            <person name="Zhang X."/>
            <person name="Li P."/>
            <person name="Qiu J."/>
            <person name="Olsen K.M."/>
            <person name="Qiu Y."/>
        </authorList>
    </citation>
    <scope>NUCLEOTIDE SEQUENCE</scope>
    <source>
        <strain evidence="2">KIB01</strain>
    </source>
</reference>
<proteinExistence type="predicted"/>
<sequence>MLISCGSILPPPTPAPARMSRFSSPSASSRSRILAASSRSRISAVCILVSRELLVKGLRWRLGDRQNISAFLDPWLPRPISFKPISPAPLEDVRPVKGRKAIFPRSSLPAAKDPGDSEDSDVEKYTAEEIEDLVLKPICSFVGLIATLEYMPSFLRGMMLVGIFKPLVLDLSMVISRKVLFCVVDTTPAVELGEQVIQRYMAESTIVPYIGKVMQKIPKEMQVSLVTLLWGGAGAYLLGYLRVRFNYNLTAGAYIRGKSEKGKAVLEGKIVKVGLFSTDLLDCNNKIVRVSNLAFEGERVTISKYQYWKVTVTVTLKTFKEEKLNRMIWAIQSCLKGYKDLLENEVGHIQPLGSDDNVVTIIVNYGITTDGLLNLPDLNIDLQTDLTVALRKICSVKDKIKVIPELC</sequence>
<accession>A0AAD9WTX9</accession>
<evidence type="ECO:0000256" key="1">
    <source>
        <dbReference type="SAM" id="MobiDB-lite"/>
    </source>
</evidence>